<dbReference type="EC" id="4.2.1.3" evidence="2"/>
<accession>A0A378QYC1</accession>
<dbReference type="Proteomes" id="UP000254065">
    <property type="component" value="Unassembled WGS sequence"/>
</dbReference>
<evidence type="ECO:0000313" key="2">
    <source>
        <dbReference type="EMBL" id="STZ07982.1"/>
    </source>
</evidence>
<feature type="domain" description="Aconitase A/isopropylmalate dehydratase small subunit swivel" evidence="1">
    <location>
        <begin position="2"/>
        <end position="28"/>
    </location>
</feature>
<dbReference type="PANTHER" id="PTHR11670">
    <property type="entry name" value="ACONITASE/IRON-RESPONSIVE ELEMENT FAMILY MEMBER"/>
    <property type="match status" value="1"/>
</dbReference>
<dbReference type="EMBL" id="UGQB01000004">
    <property type="protein sequence ID" value="STZ07982.1"/>
    <property type="molecule type" value="Genomic_DNA"/>
</dbReference>
<gene>
    <name evidence="2" type="primary">acn</name>
    <name evidence="2" type="ORF">NCTC12877_00964</name>
</gene>
<dbReference type="STRING" id="1122244.GCA_000426885_01372"/>
<dbReference type="SUPFAM" id="SSF52016">
    <property type="entry name" value="LeuD/IlvD-like"/>
    <property type="match status" value="1"/>
</dbReference>
<protein>
    <submittedName>
        <fullName evidence="2">Aconitate hydratase</fullName>
        <ecNumber evidence="2">4.2.1.3</ecNumber>
    </submittedName>
</protein>
<dbReference type="AlphaFoldDB" id="A0A378QYC1"/>
<keyword evidence="2" id="KW-0456">Lyase</keyword>
<dbReference type="InterPro" id="IPR000573">
    <property type="entry name" value="AconitaseA/IPMdHydase_ssu_swvl"/>
</dbReference>
<dbReference type="Gene3D" id="3.20.19.10">
    <property type="entry name" value="Aconitase, domain 4"/>
    <property type="match status" value="1"/>
</dbReference>
<dbReference type="InterPro" id="IPR015928">
    <property type="entry name" value="Aconitase/3IPM_dehydase_swvl"/>
</dbReference>
<name>A0A378QYC1_9GAMM</name>
<evidence type="ECO:0000313" key="3">
    <source>
        <dbReference type="Proteomes" id="UP000254065"/>
    </source>
</evidence>
<dbReference type="Pfam" id="PF00694">
    <property type="entry name" value="Aconitase_C"/>
    <property type="match status" value="1"/>
</dbReference>
<proteinExistence type="predicted"/>
<reference evidence="2 3" key="1">
    <citation type="submission" date="2018-06" db="EMBL/GenBank/DDBJ databases">
        <authorList>
            <consortium name="Pathogen Informatics"/>
            <person name="Doyle S."/>
        </authorList>
    </citation>
    <scope>NUCLEOTIDE SEQUENCE [LARGE SCALE GENOMIC DNA]</scope>
    <source>
        <strain evidence="2 3">NCTC12877</strain>
    </source>
</reference>
<dbReference type="GO" id="GO:0003994">
    <property type="term" value="F:aconitate hydratase activity"/>
    <property type="evidence" value="ECO:0007669"/>
    <property type="project" value="UniProtKB-EC"/>
</dbReference>
<dbReference type="InterPro" id="IPR006249">
    <property type="entry name" value="Aconitase/IRP2"/>
</dbReference>
<sequence>MEVIVAEGFERIHRTNLVGMGVLPLQFINGQNRHTLKLDGTEIYVVQGEISARCTLDLIIERKNGDVESVPVLCRLDSDSDVRTYKAGGRA</sequence>
<keyword evidence="3" id="KW-1185">Reference proteome</keyword>
<organism evidence="2 3">
    <name type="scientific">Moraxella caprae</name>
    <dbReference type="NCBI Taxonomy" id="90240"/>
    <lineage>
        <taxon>Bacteria</taxon>
        <taxon>Pseudomonadati</taxon>
        <taxon>Pseudomonadota</taxon>
        <taxon>Gammaproteobacteria</taxon>
        <taxon>Moraxellales</taxon>
        <taxon>Moraxellaceae</taxon>
        <taxon>Moraxella</taxon>
    </lineage>
</organism>
<evidence type="ECO:0000259" key="1">
    <source>
        <dbReference type="Pfam" id="PF00694"/>
    </source>
</evidence>